<dbReference type="AlphaFoldDB" id="A0AAN6SWK7"/>
<name>A0AAN6SWK7_9PEZI</name>
<accession>A0AAN6SWK7</accession>
<evidence type="ECO:0000313" key="1">
    <source>
        <dbReference type="EMBL" id="KAK4095681.1"/>
    </source>
</evidence>
<reference evidence="1" key="2">
    <citation type="submission" date="2023-05" db="EMBL/GenBank/DDBJ databases">
        <authorList>
            <consortium name="Lawrence Berkeley National Laboratory"/>
            <person name="Steindorff A."/>
            <person name="Hensen N."/>
            <person name="Bonometti L."/>
            <person name="Westerberg I."/>
            <person name="Brannstrom I.O."/>
            <person name="Guillou S."/>
            <person name="Cros-Aarteil S."/>
            <person name="Calhoun S."/>
            <person name="Haridas S."/>
            <person name="Kuo A."/>
            <person name="Mondo S."/>
            <person name="Pangilinan J."/>
            <person name="Riley R."/>
            <person name="Labutti K."/>
            <person name="Andreopoulos B."/>
            <person name="Lipzen A."/>
            <person name="Chen C."/>
            <person name="Yanf M."/>
            <person name="Daum C."/>
            <person name="Ng V."/>
            <person name="Clum A."/>
            <person name="Ohm R."/>
            <person name="Martin F."/>
            <person name="Silar P."/>
            <person name="Natvig D."/>
            <person name="Lalanne C."/>
            <person name="Gautier V."/>
            <person name="Ament-Velasquez S.L."/>
            <person name="Kruys A."/>
            <person name="Hutchinson M.I."/>
            <person name="Powell A.J."/>
            <person name="Barry K."/>
            <person name="Miller A.N."/>
            <person name="Grigoriev I.V."/>
            <person name="Debuchy R."/>
            <person name="Gladieux P."/>
            <person name="Thoren M.H."/>
            <person name="Johannesson H."/>
        </authorList>
    </citation>
    <scope>NUCLEOTIDE SEQUENCE</scope>
    <source>
        <strain evidence="1">CBS 757.83</strain>
    </source>
</reference>
<gene>
    <name evidence="1" type="ORF">N658DRAFT_142968</name>
</gene>
<sequence>MEMPLSPAAPLTDLTKDLKGSYAEPCFHSFEMVKSDNALMQWTCRDCQWGPS</sequence>
<keyword evidence="2" id="KW-1185">Reference proteome</keyword>
<reference evidence="1" key="1">
    <citation type="journal article" date="2023" name="Mol. Phylogenet. Evol.">
        <title>Genome-scale phylogeny and comparative genomics of the fungal order Sordariales.</title>
        <authorList>
            <person name="Hensen N."/>
            <person name="Bonometti L."/>
            <person name="Westerberg I."/>
            <person name="Brannstrom I.O."/>
            <person name="Guillou S."/>
            <person name="Cros-Aarteil S."/>
            <person name="Calhoun S."/>
            <person name="Haridas S."/>
            <person name="Kuo A."/>
            <person name="Mondo S."/>
            <person name="Pangilinan J."/>
            <person name="Riley R."/>
            <person name="LaButti K."/>
            <person name="Andreopoulos B."/>
            <person name="Lipzen A."/>
            <person name="Chen C."/>
            <person name="Yan M."/>
            <person name="Daum C."/>
            <person name="Ng V."/>
            <person name="Clum A."/>
            <person name="Steindorff A."/>
            <person name="Ohm R.A."/>
            <person name="Martin F."/>
            <person name="Silar P."/>
            <person name="Natvig D.O."/>
            <person name="Lalanne C."/>
            <person name="Gautier V."/>
            <person name="Ament-Velasquez S.L."/>
            <person name="Kruys A."/>
            <person name="Hutchinson M.I."/>
            <person name="Powell A.J."/>
            <person name="Barry K."/>
            <person name="Miller A.N."/>
            <person name="Grigoriev I.V."/>
            <person name="Debuchy R."/>
            <person name="Gladieux P."/>
            <person name="Hiltunen Thoren M."/>
            <person name="Johannesson H."/>
        </authorList>
    </citation>
    <scope>NUCLEOTIDE SEQUENCE</scope>
    <source>
        <strain evidence="1">CBS 757.83</strain>
    </source>
</reference>
<dbReference type="Proteomes" id="UP001305647">
    <property type="component" value="Unassembled WGS sequence"/>
</dbReference>
<evidence type="ECO:0000313" key="2">
    <source>
        <dbReference type="Proteomes" id="UP001305647"/>
    </source>
</evidence>
<protein>
    <submittedName>
        <fullName evidence="1">Uncharacterized protein</fullName>
    </submittedName>
</protein>
<comment type="caution">
    <text evidence="1">The sequence shown here is derived from an EMBL/GenBank/DDBJ whole genome shotgun (WGS) entry which is preliminary data.</text>
</comment>
<organism evidence="1 2">
    <name type="scientific">Parathielavia hyrcaniae</name>
    <dbReference type="NCBI Taxonomy" id="113614"/>
    <lineage>
        <taxon>Eukaryota</taxon>
        <taxon>Fungi</taxon>
        <taxon>Dikarya</taxon>
        <taxon>Ascomycota</taxon>
        <taxon>Pezizomycotina</taxon>
        <taxon>Sordariomycetes</taxon>
        <taxon>Sordariomycetidae</taxon>
        <taxon>Sordariales</taxon>
        <taxon>Chaetomiaceae</taxon>
        <taxon>Parathielavia</taxon>
    </lineage>
</organism>
<proteinExistence type="predicted"/>
<dbReference type="EMBL" id="MU863825">
    <property type="protein sequence ID" value="KAK4095681.1"/>
    <property type="molecule type" value="Genomic_DNA"/>
</dbReference>